<feature type="domain" description="Protein kinase" evidence="3">
    <location>
        <begin position="8"/>
        <end position="294"/>
    </location>
</feature>
<feature type="region of interest" description="Disordered" evidence="2">
    <location>
        <begin position="1"/>
        <end position="20"/>
    </location>
</feature>
<dbReference type="PANTHER" id="PTHR44167">
    <property type="entry name" value="OVARIAN-SPECIFIC SERINE/THREONINE-PROTEIN KINASE LOK-RELATED"/>
    <property type="match status" value="1"/>
</dbReference>
<dbReference type="GO" id="GO:0005524">
    <property type="term" value="F:ATP binding"/>
    <property type="evidence" value="ECO:0007669"/>
    <property type="project" value="InterPro"/>
</dbReference>
<feature type="coiled-coil region" evidence="1">
    <location>
        <begin position="280"/>
        <end position="307"/>
    </location>
</feature>
<dbReference type="Proteomes" id="UP000321532">
    <property type="component" value="Unassembled WGS sequence"/>
</dbReference>
<dbReference type="RefSeq" id="WP_170252675.1">
    <property type="nucleotide sequence ID" value="NZ_BJYS01000046.1"/>
</dbReference>
<dbReference type="Gene3D" id="1.10.510.10">
    <property type="entry name" value="Transferase(Phosphotransferase) domain 1"/>
    <property type="match status" value="1"/>
</dbReference>
<dbReference type="EMBL" id="BJYS01000046">
    <property type="protein sequence ID" value="GEO06918.1"/>
    <property type="molecule type" value="Genomic_DNA"/>
</dbReference>
<reference evidence="4 5" key="1">
    <citation type="submission" date="2019-07" db="EMBL/GenBank/DDBJ databases">
        <title>Whole genome shotgun sequence of Adhaeribacter aerolatus NBRC 106133.</title>
        <authorList>
            <person name="Hosoyama A."/>
            <person name="Uohara A."/>
            <person name="Ohji S."/>
            <person name="Ichikawa N."/>
        </authorList>
    </citation>
    <scope>NUCLEOTIDE SEQUENCE [LARGE SCALE GENOMIC DNA]</scope>
    <source>
        <strain evidence="4 5">NBRC 106133</strain>
    </source>
</reference>
<accession>A0A512B4M7</accession>
<dbReference type="GO" id="GO:0004672">
    <property type="term" value="F:protein kinase activity"/>
    <property type="evidence" value="ECO:0007669"/>
    <property type="project" value="InterPro"/>
</dbReference>
<evidence type="ECO:0000313" key="4">
    <source>
        <dbReference type="EMBL" id="GEO06918.1"/>
    </source>
</evidence>
<dbReference type="InterPro" id="IPR011009">
    <property type="entry name" value="Kinase-like_dom_sf"/>
</dbReference>
<dbReference type="Pfam" id="PF00069">
    <property type="entry name" value="Pkinase"/>
    <property type="match status" value="1"/>
</dbReference>
<dbReference type="InterPro" id="IPR000719">
    <property type="entry name" value="Prot_kinase_dom"/>
</dbReference>
<protein>
    <recommendedName>
        <fullName evidence="3">Protein kinase domain-containing protein</fullName>
    </recommendedName>
</protein>
<proteinExistence type="predicted"/>
<feature type="compositionally biased region" description="Basic and acidic residues" evidence="2">
    <location>
        <begin position="1"/>
        <end position="15"/>
    </location>
</feature>
<dbReference type="PROSITE" id="PS50011">
    <property type="entry name" value="PROTEIN_KINASE_DOM"/>
    <property type="match status" value="1"/>
</dbReference>
<comment type="caution">
    <text evidence="4">The sequence shown here is derived from an EMBL/GenBank/DDBJ whole genome shotgun (WGS) entry which is preliminary data.</text>
</comment>
<dbReference type="AlphaFoldDB" id="A0A512B4M7"/>
<dbReference type="SMART" id="SM00220">
    <property type="entry name" value="S_TKc"/>
    <property type="match status" value="1"/>
</dbReference>
<name>A0A512B4M7_9BACT</name>
<keyword evidence="1" id="KW-0175">Coiled coil</keyword>
<organism evidence="4 5">
    <name type="scientific">Adhaeribacter aerolatus</name>
    <dbReference type="NCBI Taxonomy" id="670289"/>
    <lineage>
        <taxon>Bacteria</taxon>
        <taxon>Pseudomonadati</taxon>
        <taxon>Bacteroidota</taxon>
        <taxon>Cytophagia</taxon>
        <taxon>Cytophagales</taxon>
        <taxon>Hymenobacteraceae</taxon>
        <taxon>Adhaeribacter</taxon>
    </lineage>
</organism>
<sequence>MDWRNNWKPTDETPKEGGQGKVIQIQNINCTDEFGALKVMHDSQAQNSSRRERFHQEIEALNNLNHKGVPKVKEYKSDDEKTNPYFITEWIDGQDLNEAVQKSKFTIIEALKFTRNLALIVDACHQAGIIHRDIKPQNIRIRDGNPILIDFGICWIIDENEKKKGNTPLGEELGNRFLRLPELTAGSLDKHQKICDVTFIVGILFFLITNKHPRQLKDADNKMPHERLTDLELSSLSADSLWDRTKRIFNIGFQQSSSLRFNSCIKLIEYIDNVLQPPAEKDIDDELNEYQTELAELINTDELQQRRKSVNYFKKINDMLNKDFMDALNKNGTSVSNNENSASSFHKKNMYISNNMFEGIQTIVSHKIELKDNKILSSYSIKEKQNSVENYNYYYQGHITDHETLKEAVDNHKKLFIAKALENFTNQLKK</sequence>
<gene>
    <name evidence="4" type="ORF">AAE02nite_45820</name>
</gene>
<evidence type="ECO:0000259" key="3">
    <source>
        <dbReference type="PROSITE" id="PS50011"/>
    </source>
</evidence>
<keyword evidence="5" id="KW-1185">Reference proteome</keyword>
<dbReference type="SUPFAM" id="SSF56112">
    <property type="entry name" value="Protein kinase-like (PK-like)"/>
    <property type="match status" value="1"/>
</dbReference>
<evidence type="ECO:0000256" key="2">
    <source>
        <dbReference type="SAM" id="MobiDB-lite"/>
    </source>
</evidence>
<evidence type="ECO:0000256" key="1">
    <source>
        <dbReference type="SAM" id="Coils"/>
    </source>
</evidence>
<evidence type="ECO:0000313" key="5">
    <source>
        <dbReference type="Proteomes" id="UP000321532"/>
    </source>
</evidence>
<dbReference type="PANTHER" id="PTHR44167:SF24">
    <property type="entry name" value="SERINE_THREONINE-PROTEIN KINASE CHK2"/>
    <property type="match status" value="1"/>
</dbReference>